<protein>
    <recommendedName>
        <fullName evidence="3">LamG-like jellyroll fold domain-containing protein</fullName>
    </recommendedName>
</protein>
<evidence type="ECO:0000313" key="2">
    <source>
        <dbReference type="Proteomes" id="UP000422764"/>
    </source>
</evidence>
<dbReference type="EMBL" id="CP046522">
    <property type="protein sequence ID" value="QGU95326.1"/>
    <property type="molecule type" value="Genomic_DNA"/>
</dbReference>
<reference evidence="1 2" key="1">
    <citation type="submission" date="2019-12" db="EMBL/GenBank/DDBJ databases">
        <title>Genome sequenceing of Clostridium bovifaecis.</title>
        <authorList>
            <person name="Yao Y."/>
        </authorList>
    </citation>
    <scope>NUCLEOTIDE SEQUENCE [LARGE SCALE GENOMIC DNA]</scope>
    <source>
        <strain evidence="1 2">BXX</strain>
    </source>
</reference>
<dbReference type="AlphaFoldDB" id="A0A6I6EWI1"/>
<organism evidence="1 2">
    <name type="scientific">Clostridium bovifaecis</name>
    <dbReference type="NCBI Taxonomy" id="2184719"/>
    <lineage>
        <taxon>Bacteria</taxon>
        <taxon>Bacillati</taxon>
        <taxon>Bacillota</taxon>
        <taxon>Clostridia</taxon>
        <taxon>Eubacteriales</taxon>
        <taxon>Clostridiaceae</taxon>
        <taxon>Clostridium</taxon>
    </lineage>
</organism>
<evidence type="ECO:0008006" key="3">
    <source>
        <dbReference type="Google" id="ProtNLM"/>
    </source>
</evidence>
<keyword evidence="2" id="KW-1185">Reference proteome</keyword>
<proteinExistence type="predicted"/>
<dbReference type="SUPFAM" id="SSF49899">
    <property type="entry name" value="Concanavalin A-like lectins/glucanases"/>
    <property type="match status" value="1"/>
</dbReference>
<dbReference type="InterPro" id="IPR013320">
    <property type="entry name" value="ConA-like_dom_sf"/>
</dbReference>
<dbReference type="Pfam" id="PF13385">
    <property type="entry name" value="Laminin_G_3"/>
    <property type="match status" value="1"/>
</dbReference>
<sequence length="227" mass="24491">MLYSKDRISSKSVNGTEKFKYSYDASGNLGILEDIINGVNYRYIYDAAGEKGKNVLTTTASTKILYDLGIKKDAGTMGAWFNTKGGTTSRYILASEGNGALLSLYLDSSNKLNLAVRDSAGGWLTLITSTETVTVNTWNYGAFTWSLSGTTLNAKLYLNDKVYSGSTASFKDFTGVKTAVGGTISGTYQLNGQLEGLSSYNTALTSEEVNVIYTNGRGNWVSYKQSS</sequence>
<name>A0A6I6EWI1_9CLOT</name>
<dbReference type="Proteomes" id="UP000422764">
    <property type="component" value="Chromosome"/>
</dbReference>
<dbReference type="Gene3D" id="2.60.120.200">
    <property type="match status" value="1"/>
</dbReference>
<gene>
    <name evidence="1" type="ORF">GOM49_09695</name>
</gene>
<accession>A0A6I6EWI1</accession>
<evidence type="ECO:0000313" key="1">
    <source>
        <dbReference type="EMBL" id="QGU95326.1"/>
    </source>
</evidence>